<evidence type="ECO:0000259" key="7">
    <source>
        <dbReference type="Pfam" id="PF04542"/>
    </source>
</evidence>
<keyword evidence="2 6" id="KW-0805">Transcription regulation</keyword>
<dbReference type="SUPFAM" id="SSF88946">
    <property type="entry name" value="Sigma2 domain of RNA polymerase sigma factors"/>
    <property type="match status" value="1"/>
</dbReference>
<dbReference type="InterPro" id="IPR013325">
    <property type="entry name" value="RNA_pol_sigma_r2"/>
</dbReference>
<dbReference type="PIRSF" id="PIRSF038953">
    <property type="entry name" value="SigI"/>
    <property type="match status" value="1"/>
</dbReference>
<evidence type="ECO:0000256" key="3">
    <source>
        <dbReference type="ARBA" id="ARBA00023082"/>
    </source>
</evidence>
<proteinExistence type="inferred from homology"/>
<evidence type="ECO:0000256" key="2">
    <source>
        <dbReference type="ARBA" id="ARBA00023015"/>
    </source>
</evidence>
<evidence type="ECO:0000313" key="8">
    <source>
        <dbReference type="EMBL" id="PFH01378.1"/>
    </source>
</evidence>
<dbReference type="GO" id="GO:0005737">
    <property type="term" value="C:cytoplasm"/>
    <property type="evidence" value="ECO:0007669"/>
    <property type="project" value="UniProtKB-SubCell"/>
</dbReference>
<comment type="caution">
    <text evidence="8">The sequence shown here is derived from an EMBL/GenBank/DDBJ whole genome shotgun (WGS) entry which is preliminary data.</text>
</comment>
<feature type="short sequence motif" description="Polymerase core binding" evidence="6">
    <location>
        <begin position="49"/>
        <end position="62"/>
    </location>
</feature>
<dbReference type="NCBIfam" id="TIGR02895">
    <property type="entry name" value="spore_sigI"/>
    <property type="match status" value="1"/>
</dbReference>
<dbReference type="InterPro" id="IPR014244">
    <property type="entry name" value="RNA_pol_sigma-I"/>
</dbReference>
<dbReference type="GO" id="GO:0016987">
    <property type="term" value="F:sigma factor activity"/>
    <property type="evidence" value="ECO:0007669"/>
    <property type="project" value="UniProtKB-UniRule"/>
</dbReference>
<comment type="subunit">
    <text evidence="6">Interacts with RsgI.</text>
</comment>
<keyword evidence="6" id="KW-0346">Stress response</keyword>
<protein>
    <recommendedName>
        <fullName evidence="6">RNA polymerase sigma factor SigI</fullName>
    </recommendedName>
</protein>
<dbReference type="RefSeq" id="WP_003513122.1">
    <property type="nucleotide sequence ID" value="NZ_CP013828.1"/>
</dbReference>
<dbReference type="InterPro" id="IPR014284">
    <property type="entry name" value="RNA_pol_sigma-70_dom"/>
</dbReference>
<name>A0AB36TBY4_ACETH</name>
<comment type="similarity">
    <text evidence="6">Belongs to the sigma-70 factor family. SigI subfamily.</text>
</comment>
<organism evidence="8 9">
    <name type="scientific">Acetivibrio thermocellus AD2</name>
    <dbReference type="NCBI Taxonomy" id="1138384"/>
    <lineage>
        <taxon>Bacteria</taxon>
        <taxon>Bacillati</taxon>
        <taxon>Bacillota</taxon>
        <taxon>Clostridia</taxon>
        <taxon>Eubacteriales</taxon>
        <taxon>Oscillospiraceae</taxon>
        <taxon>Acetivibrio</taxon>
    </lineage>
</organism>
<keyword evidence="5 6" id="KW-0804">Transcription</keyword>
<accession>A0AB36TBY4</accession>
<feature type="DNA-binding region" description="H-T-H motif" evidence="6">
    <location>
        <begin position="191"/>
        <end position="210"/>
    </location>
</feature>
<sequence>MYSVTINQRVEAIKNNEEEINLFVEEYKPFIAACTQKVVGRYVAYGQDDELSIALMAFVEAIRSYDVSKGNFLSFSQNVIKRRIIDYYRKEKKHSVVVNINGHLEDEEEETDLGIAMSIDKYSEEEISEYRRLELEQLKKELKEWDISFFDLVNISPKHKRTKKIYSKIIKFVLSRPDIMEKIKQKKYLPVAEIEQSLKIPRKTIERARKYIITVVIIFTGDYEFIRDYVNWEVE</sequence>
<dbReference type="AlphaFoldDB" id="A0AB36TBY4"/>
<evidence type="ECO:0000256" key="6">
    <source>
        <dbReference type="HAMAP-Rule" id="MF_02064"/>
    </source>
</evidence>
<dbReference type="NCBIfam" id="NF006178">
    <property type="entry name" value="PRK08311.2-6"/>
    <property type="match status" value="1"/>
</dbReference>
<dbReference type="Gene3D" id="1.10.1740.10">
    <property type="match status" value="1"/>
</dbReference>
<dbReference type="Pfam" id="PF04542">
    <property type="entry name" value="Sigma70_r2"/>
    <property type="match status" value="1"/>
</dbReference>
<dbReference type="NCBIfam" id="TIGR02937">
    <property type="entry name" value="sigma70-ECF"/>
    <property type="match status" value="1"/>
</dbReference>
<comment type="function">
    <text evidence="6">Sigma factors are initiation factors that promote the attachment of RNA polymerase to specific initiation sites and are then released.</text>
</comment>
<keyword evidence="4 6" id="KW-0238">DNA-binding</keyword>
<comment type="subcellular location">
    <subcellularLocation>
        <location evidence="6">Cytoplasm</location>
    </subcellularLocation>
</comment>
<dbReference type="EMBL" id="PDBW01000001">
    <property type="protein sequence ID" value="PFH01378.1"/>
    <property type="molecule type" value="Genomic_DNA"/>
</dbReference>
<dbReference type="Proteomes" id="UP000223596">
    <property type="component" value="Unassembled WGS sequence"/>
</dbReference>
<dbReference type="GO" id="GO:0003677">
    <property type="term" value="F:DNA binding"/>
    <property type="evidence" value="ECO:0007669"/>
    <property type="project" value="UniProtKB-UniRule"/>
</dbReference>
<evidence type="ECO:0000256" key="1">
    <source>
        <dbReference type="ARBA" id="ARBA00022490"/>
    </source>
</evidence>
<comment type="activity regulation">
    <text evidence="6">Negatively regulated by the anti-sigma-I factor RsgI.</text>
</comment>
<dbReference type="HAMAP" id="MF_02064">
    <property type="entry name" value="Sigma70_SigI"/>
    <property type="match status" value="1"/>
</dbReference>
<keyword evidence="1 6" id="KW-0963">Cytoplasm</keyword>
<evidence type="ECO:0000313" key="9">
    <source>
        <dbReference type="Proteomes" id="UP000223596"/>
    </source>
</evidence>
<evidence type="ECO:0000256" key="4">
    <source>
        <dbReference type="ARBA" id="ARBA00023125"/>
    </source>
</evidence>
<feature type="domain" description="RNA polymerase sigma-70 region 2" evidence="7">
    <location>
        <begin position="24"/>
        <end position="93"/>
    </location>
</feature>
<dbReference type="InterPro" id="IPR007627">
    <property type="entry name" value="RNA_pol_sigma70_r2"/>
</dbReference>
<dbReference type="GO" id="GO:0006352">
    <property type="term" value="P:DNA-templated transcription initiation"/>
    <property type="evidence" value="ECO:0007669"/>
    <property type="project" value="UniProtKB-UniRule"/>
</dbReference>
<evidence type="ECO:0000256" key="5">
    <source>
        <dbReference type="ARBA" id="ARBA00023163"/>
    </source>
</evidence>
<keyword evidence="3 6" id="KW-0731">Sigma factor</keyword>
<reference evidence="8 9" key="1">
    <citation type="submission" date="2017-09" db="EMBL/GenBank/DDBJ databases">
        <title>Evaluation of Pacific Biosciences Sequencing Technology to Finishing C. thermocellum Genome Sequences.</title>
        <authorList>
            <person name="Brown S."/>
        </authorList>
    </citation>
    <scope>NUCLEOTIDE SEQUENCE [LARGE SCALE GENOMIC DNA]</scope>
    <source>
        <strain evidence="8 9">AD2</strain>
    </source>
</reference>
<gene>
    <name evidence="6" type="primary">sigI</name>
    <name evidence="8" type="ORF">M972_11110</name>
</gene>